<evidence type="ECO:0000256" key="3">
    <source>
        <dbReference type="ARBA" id="ARBA00023163"/>
    </source>
</evidence>
<comment type="caution">
    <text evidence="5">The sequence shown here is derived from an EMBL/GenBank/DDBJ whole genome shotgun (WGS) entry which is preliminary data.</text>
</comment>
<dbReference type="AlphaFoldDB" id="A0A2T4I8D1"/>
<dbReference type="GO" id="GO:0003677">
    <property type="term" value="F:DNA binding"/>
    <property type="evidence" value="ECO:0007669"/>
    <property type="project" value="UniProtKB-KW"/>
</dbReference>
<dbReference type="InterPro" id="IPR036390">
    <property type="entry name" value="WH_DNA-bd_sf"/>
</dbReference>
<evidence type="ECO:0000256" key="2">
    <source>
        <dbReference type="ARBA" id="ARBA00023125"/>
    </source>
</evidence>
<dbReference type="Pfam" id="PF12802">
    <property type="entry name" value="MarR_2"/>
    <property type="match status" value="1"/>
</dbReference>
<evidence type="ECO:0000259" key="4">
    <source>
        <dbReference type="PROSITE" id="PS50995"/>
    </source>
</evidence>
<dbReference type="SMART" id="SM00347">
    <property type="entry name" value="HTH_MARR"/>
    <property type="match status" value="1"/>
</dbReference>
<keyword evidence="2" id="KW-0238">DNA-binding</keyword>
<protein>
    <submittedName>
        <fullName evidence="5">MarR family transcriptional regulator</fullName>
    </submittedName>
</protein>
<dbReference type="GO" id="GO:0003700">
    <property type="term" value="F:DNA-binding transcription factor activity"/>
    <property type="evidence" value="ECO:0007669"/>
    <property type="project" value="InterPro"/>
</dbReference>
<feature type="domain" description="HTH marR-type" evidence="4">
    <location>
        <begin position="14"/>
        <end position="145"/>
    </location>
</feature>
<dbReference type="PROSITE" id="PS01117">
    <property type="entry name" value="HTH_MARR_1"/>
    <property type="match status" value="1"/>
</dbReference>
<dbReference type="Gene3D" id="1.10.287.100">
    <property type="match status" value="1"/>
</dbReference>
<dbReference type="Gene3D" id="1.10.10.10">
    <property type="entry name" value="Winged helix-like DNA-binding domain superfamily/Winged helix DNA-binding domain"/>
    <property type="match status" value="1"/>
</dbReference>
<reference evidence="5 6" key="1">
    <citation type="submission" date="2017-11" db="EMBL/GenBank/DDBJ databases">
        <title>Sphingomonas oleivorans sp. nov., isolated from oil-contaminated soil.</title>
        <authorList>
            <person name="Wang L."/>
            <person name="Chen L."/>
        </authorList>
    </citation>
    <scope>NUCLEOTIDE SEQUENCE [LARGE SCALE GENOMIC DNA]</scope>
    <source>
        <strain evidence="5 6">K101</strain>
    </source>
</reference>
<name>A0A2T4I8D1_9SPHN</name>
<evidence type="ECO:0000256" key="1">
    <source>
        <dbReference type="ARBA" id="ARBA00023015"/>
    </source>
</evidence>
<dbReference type="InterPro" id="IPR052526">
    <property type="entry name" value="HTH-type_Bedaq_tolerance"/>
</dbReference>
<evidence type="ECO:0000313" key="6">
    <source>
        <dbReference type="Proteomes" id="UP000241206"/>
    </source>
</evidence>
<gene>
    <name evidence="5" type="ORF">CV103_00785</name>
</gene>
<dbReference type="InterPro" id="IPR036388">
    <property type="entry name" value="WH-like_DNA-bd_sf"/>
</dbReference>
<dbReference type="EMBL" id="PHHF01000002">
    <property type="protein sequence ID" value="PTD27924.1"/>
    <property type="molecule type" value="Genomic_DNA"/>
</dbReference>
<keyword evidence="6" id="KW-1185">Reference proteome</keyword>
<accession>A0A2T4I8D1</accession>
<dbReference type="PANTHER" id="PTHR39515:SF2">
    <property type="entry name" value="HTH-TYPE TRANSCRIPTIONAL REGULATOR RV0880"/>
    <property type="match status" value="1"/>
</dbReference>
<sequence length="147" mass="16315">MASDQTWISEGDDRLRLAEDLRRAVGTFVRSIRTQSDTPTNSQSETLSILDRGGPLSVAELAARRNVRHQSMRLVAASLEENGLVEKLPNPADGRSQLISITAEGQAELSRSREARTRKIAALIEERLSDQERQALRAAIRILDRLA</sequence>
<dbReference type="RefSeq" id="WP_107393626.1">
    <property type="nucleotide sequence ID" value="NZ_PHHF01000002.1"/>
</dbReference>
<dbReference type="InterPro" id="IPR023187">
    <property type="entry name" value="Tscrpt_reg_MarR-type_CS"/>
</dbReference>
<organism evidence="5 6">
    <name type="scientific">Edaphosphingomonas fennica</name>
    <dbReference type="NCBI Taxonomy" id="114404"/>
    <lineage>
        <taxon>Bacteria</taxon>
        <taxon>Pseudomonadati</taxon>
        <taxon>Pseudomonadota</taxon>
        <taxon>Alphaproteobacteria</taxon>
        <taxon>Sphingomonadales</taxon>
        <taxon>Rhizorhabdaceae</taxon>
        <taxon>Edaphosphingomonas</taxon>
    </lineage>
</organism>
<dbReference type="InterPro" id="IPR000835">
    <property type="entry name" value="HTH_MarR-typ"/>
</dbReference>
<proteinExistence type="predicted"/>
<dbReference type="PANTHER" id="PTHR39515">
    <property type="entry name" value="CONSERVED PROTEIN"/>
    <property type="match status" value="1"/>
</dbReference>
<evidence type="ECO:0000313" key="5">
    <source>
        <dbReference type="EMBL" id="PTD27924.1"/>
    </source>
</evidence>
<dbReference type="Proteomes" id="UP000241206">
    <property type="component" value="Unassembled WGS sequence"/>
</dbReference>
<dbReference type="PROSITE" id="PS50995">
    <property type="entry name" value="HTH_MARR_2"/>
    <property type="match status" value="1"/>
</dbReference>
<keyword evidence="1" id="KW-0805">Transcription regulation</keyword>
<keyword evidence="3" id="KW-0804">Transcription</keyword>
<dbReference type="SUPFAM" id="SSF46785">
    <property type="entry name" value="Winged helix' DNA-binding domain"/>
    <property type="match status" value="1"/>
</dbReference>